<dbReference type="Proteomes" id="UP001163046">
    <property type="component" value="Unassembled WGS sequence"/>
</dbReference>
<gene>
    <name evidence="2" type="ORF">OS493_019312</name>
</gene>
<sequence length="107" mass="12160">MNALIDTVLKQHQSTEDSAANNAENKESPPTNRKRKLQFNASENGESEKSVASDKKQRTGGKKQKGPKVKHVAMEKKKTHLPKLLKRRHPNQLAIEKRRSSPRHSCR</sequence>
<feature type="compositionally biased region" description="Polar residues" evidence="1">
    <location>
        <begin position="10"/>
        <end position="31"/>
    </location>
</feature>
<name>A0A9X0D975_9CNID</name>
<feature type="compositionally biased region" description="Basic and acidic residues" evidence="1">
    <location>
        <begin position="46"/>
        <end position="57"/>
    </location>
</feature>
<protein>
    <submittedName>
        <fullName evidence="2">Uncharacterized protein</fullName>
    </submittedName>
</protein>
<keyword evidence="3" id="KW-1185">Reference proteome</keyword>
<feature type="compositionally biased region" description="Basic residues" evidence="1">
    <location>
        <begin position="58"/>
        <end position="90"/>
    </location>
</feature>
<dbReference type="EMBL" id="MU825407">
    <property type="protein sequence ID" value="KAJ7391181.1"/>
    <property type="molecule type" value="Genomic_DNA"/>
</dbReference>
<reference evidence="2" key="1">
    <citation type="submission" date="2023-01" db="EMBL/GenBank/DDBJ databases">
        <title>Genome assembly of the deep-sea coral Lophelia pertusa.</title>
        <authorList>
            <person name="Herrera S."/>
            <person name="Cordes E."/>
        </authorList>
    </citation>
    <scope>NUCLEOTIDE SEQUENCE</scope>
    <source>
        <strain evidence="2">USNM1676648</strain>
        <tissue evidence="2">Polyp</tissue>
    </source>
</reference>
<feature type="region of interest" description="Disordered" evidence="1">
    <location>
        <begin position="1"/>
        <end position="107"/>
    </location>
</feature>
<evidence type="ECO:0000256" key="1">
    <source>
        <dbReference type="SAM" id="MobiDB-lite"/>
    </source>
</evidence>
<dbReference type="AlphaFoldDB" id="A0A9X0D975"/>
<evidence type="ECO:0000313" key="2">
    <source>
        <dbReference type="EMBL" id="KAJ7391181.1"/>
    </source>
</evidence>
<comment type="caution">
    <text evidence="2">The sequence shown here is derived from an EMBL/GenBank/DDBJ whole genome shotgun (WGS) entry which is preliminary data.</text>
</comment>
<evidence type="ECO:0000313" key="3">
    <source>
        <dbReference type="Proteomes" id="UP001163046"/>
    </source>
</evidence>
<proteinExistence type="predicted"/>
<organism evidence="2 3">
    <name type="scientific">Desmophyllum pertusum</name>
    <dbReference type="NCBI Taxonomy" id="174260"/>
    <lineage>
        <taxon>Eukaryota</taxon>
        <taxon>Metazoa</taxon>
        <taxon>Cnidaria</taxon>
        <taxon>Anthozoa</taxon>
        <taxon>Hexacorallia</taxon>
        <taxon>Scleractinia</taxon>
        <taxon>Caryophylliina</taxon>
        <taxon>Caryophylliidae</taxon>
        <taxon>Desmophyllum</taxon>
    </lineage>
</organism>
<accession>A0A9X0D975</accession>